<dbReference type="Proteomes" id="UP000622552">
    <property type="component" value="Unassembled WGS sequence"/>
</dbReference>
<name>A0A8J7GCB9_9ACTN</name>
<proteinExistence type="predicted"/>
<comment type="caution">
    <text evidence="2">The sequence shown here is derived from an EMBL/GenBank/DDBJ whole genome shotgun (WGS) entry which is preliminary data.</text>
</comment>
<evidence type="ECO:0000313" key="2">
    <source>
        <dbReference type="EMBL" id="MBG6135969.1"/>
    </source>
</evidence>
<evidence type="ECO:0008006" key="4">
    <source>
        <dbReference type="Google" id="ProtNLM"/>
    </source>
</evidence>
<evidence type="ECO:0000313" key="3">
    <source>
        <dbReference type="Proteomes" id="UP000622552"/>
    </source>
</evidence>
<dbReference type="AlphaFoldDB" id="A0A8J7GCB9"/>
<accession>A0A8J7GCB9</accession>
<feature type="chain" id="PRO_5035152518" description="Lipocalin-like domain-containing protein" evidence="1">
    <location>
        <begin position="23"/>
        <end position="140"/>
    </location>
</feature>
<protein>
    <recommendedName>
        <fullName evidence="4">Lipocalin-like domain-containing protein</fullName>
    </recommendedName>
</protein>
<keyword evidence="3" id="KW-1185">Reference proteome</keyword>
<organism evidence="2 3">
    <name type="scientific">Longispora fulva</name>
    <dbReference type="NCBI Taxonomy" id="619741"/>
    <lineage>
        <taxon>Bacteria</taxon>
        <taxon>Bacillati</taxon>
        <taxon>Actinomycetota</taxon>
        <taxon>Actinomycetes</taxon>
        <taxon>Micromonosporales</taxon>
        <taxon>Micromonosporaceae</taxon>
        <taxon>Longispora</taxon>
    </lineage>
</organism>
<evidence type="ECO:0000256" key="1">
    <source>
        <dbReference type="SAM" id="SignalP"/>
    </source>
</evidence>
<dbReference type="RefSeq" id="WP_386778888.1">
    <property type="nucleotide sequence ID" value="NZ_JBHTLE010000007.1"/>
</dbReference>
<feature type="signal peptide" evidence="1">
    <location>
        <begin position="1"/>
        <end position="22"/>
    </location>
</feature>
<dbReference type="EMBL" id="JADOUF010000001">
    <property type="protein sequence ID" value="MBG6135969.1"/>
    <property type="molecule type" value="Genomic_DNA"/>
</dbReference>
<gene>
    <name evidence="2" type="ORF">IW245_002163</name>
</gene>
<sequence length="140" mass="14887">MRKLFWAPALSVALLVPGCGVASSDSRPVKPEQILGNWESAQGARITLLAGASFNGVDLPPLFDAAVVDGSSAGTWKTSGKPMGTAVELTFRLMPDPKGSGYQVGGNTVEMLMTGTGENLVLYVPSSRSSERQLYEFHRK</sequence>
<reference evidence="2" key="1">
    <citation type="submission" date="2020-11" db="EMBL/GenBank/DDBJ databases">
        <title>Sequencing the genomes of 1000 actinobacteria strains.</title>
        <authorList>
            <person name="Klenk H.-P."/>
        </authorList>
    </citation>
    <scope>NUCLEOTIDE SEQUENCE</scope>
    <source>
        <strain evidence="2">DSM 45356</strain>
    </source>
</reference>
<keyword evidence="1" id="KW-0732">Signal</keyword>